<keyword evidence="3" id="KW-1185">Reference proteome</keyword>
<dbReference type="EMBL" id="LNIX01000026">
    <property type="protein sequence ID" value="OXA42414.1"/>
    <property type="molecule type" value="Genomic_DNA"/>
</dbReference>
<dbReference type="InterPro" id="IPR011333">
    <property type="entry name" value="SKP1/BTB/POZ_sf"/>
</dbReference>
<dbReference type="Pfam" id="PF00651">
    <property type="entry name" value="BTB"/>
    <property type="match status" value="1"/>
</dbReference>
<evidence type="ECO:0000313" key="3">
    <source>
        <dbReference type="Proteomes" id="UP000198287"/>
    </source>
</evidence>
<dbReference type="InterPro" id="IPR009091">
    <property type="entry name" value="RCC1/BLIP-II"/>
</dbReference>
<dbReference type="Proteomes" id="UP000198287">
    <property type="component" value="Unassembled WGS sequence"/>
</dbReference>
<protein>
    <submittedName>
        <fullName evidence="2">BTB/POZ domain-containing protein 8</fullName>
    </submittedName>
</protein>
<dbReference type="SUPFAM" id="SSF50985">
    <property type="entry name" value="RCC1/BLIP-II"/>
    <property type="match status" value="1"/>
</dbReference>
<dbReference type="SUPFAM" id="SSF54695">
    <property type="entry name" value="POZ domain"/>
    <property type="match status" value="1"/>
</dbReference>
<evidence type="ECO:0000313" key="2">
    <source>
        <dbReference type="EMBL" id="OXA42414.1"/>
    </source>
</evidence>
<proteinExistence type="predicted"/>
<accession>A0A226DC52</accession>
<evidence type="ECO:0000259" key="1">
    <source>
        <dbReference type="PROSITE" id="PS50097"/>
    </source>
</evidence>
<reference evidence="2 3" key="1">
    <citation type="submission" date="2015-12" db="EMBL/GenBank/DDBJ databases">
        <title>The genome of Folsomia candida.</title>
        <authorList>
            <person name="Faddeeva A."/>
            <person name="Derks M.F."/>
            <person name="Anvar Y."/>
            <person name="Smit S."/>
            <person name="Van Straalen N."/>
            <person name="Roelofs D."/>
        </authorList>
    </citation>
    <scope>NUCLEOTIDE SEQUENCE [LARGE SCALE GENOMIC DNA]</scope>
    <source>
        <strain evidence="2 3">VU population</strain>
        <tissue evidence="2">Whole body</tissue>
    </source>
</reference>
<dbReference type="PANTHER" id="PTHR24413">
    <property type="entry name" value="SPECKLE-TYPE POZ PROTEIN"/>
    <property type="match status" value="1"/>
</dbReference>
<dbReference type="OrthoDB" id="5814172at2759"/>
<dbReference type="InterPro" id="IPR000210">
    <property type="entry name" value="BTB/POZ_dom"/>
</dbReference>
<organism evidence="2 3">
    <name type="scientific">Folsomia candida</name>
    <name type="common">Springtail</name>
    <dbReference type="NCBI Taxonomy" id="158441"/>
    <lineage>
        <taxon>Eukaryota</taxon>
        <taxon>Metazoa</taxon>
        <taxon>Ecdysozoa</taxon>
        <taxon>Arthropoda</taxon>
        <taxon>Hexapoda</taxon>
        <taxon>Collembola</taxon>
        <taxon>Entomobryomorpha</taxon>
        <taxon>Isotomoidea</taxon>
        <taxon>Isotomidae</taxon>
        <taxon>Proisotominae</taxon>
        <taxon>Folsomia</taxon>
    </lineage>
</organism>
<feature type="domain" description="BTB" evidence="1">
    <location>
        <begin position="335"/>
        <end position="384"/>
    </location>
</feature>
<dbReference type="Gene3D" id="3.30.710.10">
    <property type="entry name" value="Potassium Channel Kv1.1, Chain A"/>
    <property type="match status" value="1"/>
</dbReference>
<dbReference type="Gene3D" id="2.130.10.30">
    <property type="entry name" value="Regulator of chromosome condensation 1/beta-lactamase-inhibitor protein II"/>
    <property type="match status" value="1"/>
</dbReference>
<name>A0A226DC52_FOLCA</name>
<comment type="caution">
    <text evidence="2">The sequence shown here is derived from an EMBL/GenBank/DDBJ whole genome shotgun (WGS) entry which is preliminary data.</text>
</comment>
<gene>
    <name evidence="2" type="ORF">Fcan01_22982</name>
</gene>
<dbReference type="AlphaFoldDB" id="A0A226DC52"/>
<sequence>MEPSTPSSGGVIPRSRLTNLVVFTDLEPEGEKILKSAKLAHVNDSEGFIVTMEDETYSFSYTKGESDIKITRIPELCSARVKEFFTGSINLAVTEDGRLYSWCIKFLPNNDRTKQLGRLVSPRGEEIESAGRPGLVTGSLTGQKVVQVAIPGEEVGNYCRVVALTVGGEMHQWGGRAGGVPETISKGNVEGKEVISVVSSADQILALTADGKATHVRSEQSTSDEVYWLRVQDPERSVVWTRVATIPHLPIIQDIATCWARDVLVVELKNKSRFRCRLVKQEFSIEPSLTNSIDEAVTDISEVTNRTIGASRAGEAKPRTLGGDIANLWRTKENADVTFSVERKTITAHKFILTCRSEYFAKMFSNEWREGNGFKIVIKNTKHQ</sequence>
<dbReference type="PROSITE" id="PS50097">
    <property type="entry name" value="BTB"/>
    <property type="match status" value="1"/>
</dbReference>